<dbReference type="Pfam" id="PF01408">
    <property type="entry name" value="GFO_IDH_MocA"/>
    <property type="match status" value="1"/>
</dbReference>
<dbReference type="InterPro" id="IPR036291">
    <property type="entry name" value="NAD(P)-bd_dom_sf"/>
</dbReference>
<dbReference type="InterPro" id="IPR050984">
    <property type="entry name" value="Gfo/Idh/MocA_domain"/>
</dbReference>
<reference evidence="5 6" key="1">
    <citation type="submission" date="2014-10" db="EMBL/GenBank/DDBJ databases">
        <title>Draft genome sequence of the proteorhodopsin-containing marine bacterium Dokdonia donghaensis.</title>
        <authorList>
            <person name="Gomez-Consarnau L."/>
            <person name="Gonzalez J.M."/>
            <person name="Riedel T."/>
            <person name="Jaenicke S."/>
            <person name="Wagner-Doebler I."/>
            <person name="Fuhrman J.A."/>
        </authorList>
    </citation>
    <scope>NUCLEOTIDE SEQUENCE [LARGE SCALE GENOMIC DNA]</scope>
    <source>
        <strain evidence="5 6">DSW-1</strain>
    </source>
</reference>
<dbReference type="Pfam" id="PF22725">
    <property type="entry name" value="GFO_IDH_MocA_C3"/>
    <property type="match status" value="1"/>
</dbReference>
<feature type="domain" description="Gfo/Idh/MocA-like oxidoreductase N-terminal" evidence="3">
    <location>
        <begin position="3"/>
        <end position="118"/>
    </location>
</feature>
<protein>
    <submittedName>
        <fullName evidence="5">Oxidoreductase</fullName>
    </submittedName>
</protein>
<dbReference type="InterPro" id="IPR000683">
    <property type="entry name" value="Gfo/Idh/MocA-like_OxRdtase_N"/>
</dbReference>
<accession>A0A0A2GRV6</accession>
<proteinExistence type="inferred from homology"/>
<evidence type="ECO:0000259" key="4">
    <source>
        <dbReference type="Pfam" id="PF22725"/>
    </source>
</evidence>
<feature type="domain" description="GFO/IDH/MocA-like oxidoreductase" evidence="4">
    <location>
        <begin position="134"/>
        <end position="244"/>
    </location>
</feature>
<evidence type="ECO:0000313" key="6">
    <source>
        <dbReference type="Proteomes" id="UP000030140"/>
    </source>
</evidence>
<dbReference type="SUPFAM" id="SSF55347">
    <property type="entry name" value="Glyceraldehyde-3-phosphate dehydrogenase-like, C-terminal domain"/>
    <property type="match status" value="1"/>
</dbReference>
<dbReference type="PANTHER" id="PTHR22604">
    <property type="entry name" value="OXIDOREDUCTASES"/>
    <property type="match status" value="1"/>
</dbReference>
<dbReference type="Proteomes" id="UP000030140">
    <property type="component" value="Unassembled WGS sequence"/>
</dbReference>
<evidence type="ECO:0000256" key="2">
    <source>
        <dbReference type="ARBA" id="ARBA00023002"/>
    </source>
</evidence>
<name>A0A0A2GRV6_9FLAO</name>
<organism evidence="5 6">
    <name type="scientific">Dokdonia donghaensis DSW-1</name>
    <dbReference type="NCBI Taxonomy" id="1300343"/>
    <lineage>
        <taxon>Bacteria</taxon>
        <taxon>Pseudomonadati</taxon>
        <taxon>Bacteroidota</taxon>
        <taxon>Flavobacteriia</taxon>
        <taxon>Flavobacteriales</taxon>
        <taxon>Flavobacteriaceae</taxon>
        <taxon>Dokdonia</taxon>
    </lineage>
</organism>
<dbReference type="Gene3D" id="3.40.50.720">
    <property type="entry name" value="NAD(P)-binding Rossmann-like Domain"/>
    <property type="match status" value="1"/>
</dbReference>
<sequence>MTNWGILGCGKIADKFANDLLLTEGANLYAVASRDKEKAVNFGNTCRAVKSYGSYEEMAQDPDIDIVYIATPHMFHKENTLLCLSNNKAVLCEKAFAMNLEEVEEMIAFAKAKKIFLMEALWTHFLPHYKFVLDKVASDTLGEIQSLKADFGFNSPYDTTSRLYNKSLGGGSLLDVGIYPVFAALSLLGYTEDISAQAQLGPTGVDHNCTIKLRYPTGVEAQLFSAIDEQTDTTCHIVFDKGEIVINSRFHEPSSVTITENDVTKTLEFKITEGVNGYHYEILHCQEMLALGKTESDVMTFSKSKKLIMMLDTIRAQIGLSY</sequence>
<keyword evidence="6" id="KW-1185">Reference proteome</keyword>
<dbReference type="PANTHER" id="PTHR22604:SF105">
    <property type="entry name" value="TRANS-1,2-DIHYDROBENZENE-1,2-DIOL DEHYDROGENASE"/>
    <property type="match status" value="1"/>
</dbReference>
<comment type="similarity">
    <text evidence="1">Belongs to the Gfo/Idh/MocA family.</text>
</comment>
<comment type="caution">
    <text evidence="5">The sequence shown here is derived from an EMBL/GenBank/DDBJ whole genome shotgun (WGS) entry which is preliminary data.</text>
</comment>
<dbReference type="RefSeq" id="WP_035325044.1">
    <property type="nucleotide sequence ID" value="NZ_CP015125.1"/>
</dbReference>
<dbReference type="OrthoDB" id="9815825at2"/>
<evidence type="ECO:0000313" key="5">
    <source>
        <dbReference type="EMBL" id="KGO06029.1"/>
    </source>
</evidence>
<dbReference type="GO" id="GO:0000166">
    <property type="term" value="F:nucleotide binding"/>
    <property type="evidence" value="ECO:0007669"/>
    <property type="project" value="InterPro"/>
</dbReference>
<dbReference type="Gene3D" id="3.30.360.10">
    <property type="entry name" value="Dihydrodipicolinate Reductase, domain 2"/>
    <property type="match status" value="1"/>
</dbReference>
<dbReference type="KEGG" id="ddo:I597_1791"/>
<dbReference type="AlphaFoldDB" id="A0A0A2GRV6"/>
<dbReference type="InterPro" id="IPR055170">
    <property type="entry name" value="GFO_IDH_MocA-like_dom"/>
</dbReference>
<dbReference type="GO" id="GO:0016491">
    <property type="term" value="F:oxidoreductase activity"/>
    <property type="evidence" value="ECO:0007669"/>
    <property type="project" value="UniProtKB-KW"/>
</dbReference>
<dbReference type="EMBL" id="JSAQ01000001">
    <property type="protein sequence ID" value="KGO06029.1"/>
    <property type="molecule type" value="Genomic_DNA"/>
</dbReference>
<gene>
    <name evidence="5" type="ORF">NV36_03680</name>
</gene>
<keyword evidence="2" id="KW-0560">Oxidoreductase</keyword>
<evidence type="ECO:0000259" key="3">
    <source>
        <dbReference type="Pfam" id="PF01408"/>
    </source>
</evidence>
<evidence type="ECO:0000256" key="1">
    <source>
        <dbReference type="ARBA" id="ARBA00010928"/>
    </source>
</evidence>
<dbReference type="SUPFAM" id="SSF51735">
    <property type="entry name" value="NAD(P)-binding Rossmann-fold domains"/>
    <property type="match status" value="1"/>
</dbReference>
<dbReference type="PATRIC" id="fig|1300343.5.peg.1802"/>